<dbReference type="PANTHER" id="PTHR11879">
    <property type="entry name" value="ASPARTATE AMINOTRANSFERASE"/>
    <property type="match status" value="1"/>
</dbReference>
<feature type="domain" description="Aminotransferase class I/classII large" evidence="7">
    <location>
        <begin position="28"/>
        <end position="387"/>
    </location>
</feature>
<dbReference type="InterPro" id="IPR015424">
    <property type="entry name" value="PyrdxlP-dep_Trfase"/>
</dbReference>
<accession>A0ABV7EGP1</accession>
<dbReference type="Gene3D" id="3.40.640.10">
    <property type="entry name" value="Type I PLP-dependent aspartate aminotransferase-like (Major domain)"/>
    <property type="match status" value="1"/>
</dbReference>
<evidence type="ECO:0000313" key="8">
    <source>
        <dbReference type="EMBL" id="MFC3101884.1"/>
    </source>
</evidence>
<dbReference type="NCBIfam" id="NF006719">
    <property type="entry name" value="PRK09257.1"/>
    <property type="match status" value="1"/>
</dbReference>
<reference evidence="9" key="1">
    <citation type="journal article" date="2019" name="Int. J. Syst. Evol. Microbiol.">
        <title>The Global Catalogue of Microorganisms (GCM) 10K type strain sequencing project: providing services to taxonomists for standard genome sequencing and annotation.</title>
        <authorList>
            <consortium name="The Broad Institute Genomics Platform"/>
            <consortium name="The Broad Institute Genome Sequencing Center for Infectious Disease"/>
            <person name="Wu L."/>
            <person name="Ma J."/>
        </authorList>
    </citation>
    <scope>NUCLEOTIDE SEQUENCE [LARGE SCALE GENOMIC DNA]</scope>
    <source>
        <strain evidence="9">KCTC 52606</strain>
    </source>
</reference>
<dbReference type="CDD" id="cd00609">
    <property type="entry name" value="AAT_like"/>
    <property type="match status" value="1"/>
</dbReference>
<evidence type="ECO:0000256" key="4">
    <source>
        <dbReference type="ARBA" id="ARBA00022576"/>
    </source>
</evidence>
<organism evidence="8 9">
    <name type="scientific">Alteraurantiacibacter lauratis</name>
    <dbReference type="NCBI Taxonomy" id="2054627"/>
    <lineage>
        <taxon>Bacteria</taxon>
        <taxon>Pseudomonadati</taxon>
        <taxon>Pseudomonadota</taxon>
        <taxon>Alphaproteobacteria</taxon>
        <taxon>Sphingomonadales</taxon>
        <taxon>Erythrobacteraceae</taxon>
        <taxon>Alteraurantiacibacter</taxon>
    </lineage>
</organism>
<dbReference type="InterPro" id="IPR000796">
    <property type="entry name" value="Asp_trans"/>
</dbReference>
<dbReference type="Pfam" id="PF00155">
    <property type="entry name" value="Aminotran_1_2"/>
    <property type="match status" value="1"/>
</dbReference>
<evidence type="ECO:0000256" key="2">
    <source>
        <dbReference type="ARBA" id="ARBA00007441"/>
    </source>
</evidence>
<comment type="similarity">
    <text evidence="2">Belongs to the class-I pyridoxal-phosphate-dependent aminotransferase family.</text>
</comment>
<dbReference type="EMBL" id="JBHRSU010000036">
    <property type="protein sequence ID" value="MFC3101884.1"/>
    <property type="molecule type" value="Genomic_DNA"/>
</dbReference>
<dbReference type="SUPFAM" id="SSF53383">
    <property type="entry name" value="PLP-dependent transferases"/>
    <property type="match status" value="1"/>
</dbReference>
<keyword evidence="6" id="KW-0663">Pyridoxal phosphate</keyword>
<name>A0ABV7EGP1_9SPHN</name>
<evidence type="ECO:0000256" key="3">
    <source>
        <dbReference type="ARBA" id="ARBA00011738"/>
    </source>
</evidence>
<sequence>MLDTLTQQPPDALLALIKLYDADPRPAKIDLGVGVYRTADGATPVFACIKAAEAKLVAEQDTKAYLGPEGDMGFVHALMPHIFGGDDPSQGGRIDGMQTPGGTGAVRLAVALAKKAGVRRVLMGTPSWPNHAQIMADTGVELVAFNHAAADGSADLDALAAALKSAQRGDAVLLHGCCHNPTGIDYTPAQWDTIVDLLAETGVLPIIDLAYQGLGAGMDEDAYGTRAVVARLPQALIAYSCDKNFGLYRDRVGAFYVFTRDPAQTQAALSNGHALARANWSMPPDHGAAAVRMVLEDAALTASWLEELASMRARIRQVRDTLAASGTAGHVNLVPLGQQQGMFAMLPLNKDQIAAIRADHAVYMAGSGRINIAGLTTDNIGTFVGALAAVSG</sequence>
<dbReference type="PANTHER" id="PTHR11879:SF22">
    <property type="entry name" value="ASPARTATE AMINOTRANSFERASE, MITOCHONDRIAL"/>
    <property type="match status" value="1"/>
</dbReference>
<dbReference type="PRINTS" id="PR00799">
    <property type="entry name" value="TRANSAMINASE"/>
</dbReference>
<comment type="caution">
    <text evidence="8">The sequence shown here is derived from an EMBL/GenBank/DDBJ whole genome shotgun (WGS) entry which is preliminary data.</text>
</comment>
<comment type="subunit">
    <text evidence="3">Homodimer.</text>
</comment>
<gene>
    <name evidence="8" type="ORF">ACFODK_13390</name>
</gene>
<keyword evidence="5" id="KW-0808">Transferase</keyword>
<dbReference type="Gene3D" id="3.90.1150.10">
    <property type="entry name" value="Aspartate Aminotransferase, domain 1"/>
    <property type="match status" value="1"/>
</dbReference>
<evidence type="ECO:0000256" key="6">
    <source>
        <dbReference type="ARBA" id="ARBA00022898"/>
    </source>
</evidence>
<evidence type="ECO:0000256" key="1">
    <source>
        <dbReference type="ARBA" id="ARBA00001933"/>
    </source>
</evidence>
<dbReference type="Proteomes" id="UP001595378">
    <property type="component" value="Unassembled WGS sequence"/>
</dbReference>
<dbReference type="InterPro" id="IPR015422">
    <property type="entry name" value="PyrdxlP-dep_Trfase_small"/>
</dbReference>
<dbReference type="InterPro" id="IPR004839">
    <property type="entry name" value="Aminotransferase_I/II_large"/>
</dbReference>
<comment type="cofactor">
    <cofactor evidence="1">
        <name>pyridoxal 5'-phosphate</name>
        <dbReference type="ChEBI" id="CHEBI:597326"/>
    </cofactor>
</comment>
<protein>
    <submittedName>
        <fullName evidence="8">Aromatic amino acid transaminase</fullName>
    </submittedName>
</protein>
<evidence type="ECO:0000259" key="7">
    <source>
        <dbReference type="Pfam" id="PF00155"/>
    </source>
</evidence>
<dbReference type="RefSeq" id="WP_336920238.1">
    <property type="nucleotide sequence ID" value="NZ_JBANRN010000015.1"/>
</dbReference>
<keyword evidence="9" id="KW-1185">Reference proteome</keyword>
<keyword evidence="4" id="KW-0032">Aminotransferase</keyword>
<dbReference type="InterPro" id="IPR015421">
    <property type="entry name" value="PyrdxlP-dep_Trfase_major"/>
</dbReference>
<evidence type="ECO:0000313" key="9">
    <source>
        <dbReference type="Proteomes" id="UP001595378"/>
    </source>
</evidence>
<evidence type="ECO:0000256" key="5">
    <source>
        <dbReference type="ARBA" id="ARBA00022679"/>
    </source>
</evidence>
<proteinExistence type="inferred from homology"/>